<name>A0A3P7J693_STRVU</name>
<dbReference type="GO" id="GO:0045179">
    <property type="term" value="C:apical cortex"/>
    <property type="evidence" value="ECO:0007669"/>
    <property type="project" value="TreeGrafter"/>
</dbReference>
<evidence type="ECO:0000313" key="1">
    <source>
        <dbReference type="EMBL" id="VDM78746.1"/>
    </source>
</evidence>
<sequence length="192" mass="21268">MDHILRTASSIHALLSGPSNPSTARELLAKTSLFIQIVEASPCAQHLPKYDTNVVKLQINDLEREAVETGMPLAITNYFTIVLRKMLEQVLQIFCKVGYKFTCRIITRYLTECGNKDRLVLIALEHLIHLVLFGDELCLEAIQCGGLHSVLKLVRQTSTPPDTCKLLLRALAVLCGVSKGCLSLLAVSLQIR</sequence>
<dbReference type="PANTHER" id="PTHR21386:SF0">
    <property type="entry name" value="PROTEIN INSCUTEABLE HOMOLOG"/>
    <property type="match status" value="1"/>
</dbReference>
<organism evidence="1 2">
    <name type="scientific">Strongylus vulgaris</name>
    <name type="common">Blood worm</name>
    <dbReference type="NCBI Taxonomy" id="40348"/>
    <lineage>
        <taxon>Eukaryota</taxon>
        <taxon>Metazoa</taxon>
        <taxon>Ecdysozoa</taxon>
        <taxon>Nematoda</taxon>
        <taxon>Chromadorea</taxon>
        <taxon>Rhabditida</taxon>
        <taxon>Rhabditina</taxon>
        <taxon>Rhabditomorpha</taxon>
        <taxon>Strongyloidea</taxon>
        <taxon>Strongylidae</taxon>
        <taxon>Strongylus</taxon>
    </lineage>
</organism>
<dbReference type="GO" id="GO:0008356">
    <property type="term" value="P:asymmetric cell division"/>
    <property type="evidence" value="ECO:0007669"/>
    <property type="project" value="InterPro"/>
</dbReference>
<protein>
    <submittedName>
        <fullName evidence="1">Uncharacterized protein</fullName>
    </submittedName>
</protein>
<dbReference type="InterPro" id="IPR039921">
    <property type="entry name" value="Inscuteable"/>
</dbReference>
<reference evidence="1 2" key="1">
    <citation type="submission" date="2018-11" db="EMBL/GenBank/DDBJ databases">
        <authorList>
            <consortium name="Pathogen Informatics"/>
        </authorList>
    </citation>
    <scope>NUCLEOTIDE SEQUENCE [LARGE SCALE GENOMIC DNA]</scope>
</reference>
<evidence type="ECO:0000313" key="2">
    <source>
        <dbReference type="Proteomes" id="UP000270094"/>
    </source>
</evidence>
<keyword evidence="2" id="KW-1185">Reference proteome</keyword>
<dbReference type="GO" id="GO:0000132">
    <property type="term" value="P:establishment of mitotic spindle orientation"/>
    <property type="evidence" value="ECO:0007669"/>
    <property type="project" value="TreeGrafter"/>
</dbReference>
<dbReference type="AlphaFoldDB" id="A0A3P7J693"/>
<proteinExistence type="predicted"/>
<accession>A0A3P7J693</accession>
<dbReference type="GO" id="GO:0045176">
    <property type="term" value="P:apical protein localization"/>
    <property type="evidence" value="ECO:0007669"/>
    <property type="project" value="TreeGrafter"/>
</dbReference>
<dbReference type="OrthoDB" id="5796379at2759"/>
<dbReference type="EMBL" id="UYYB01102817">
    <property type="protein sequence ID" value="VDM78746.1"/>
    <property type="molecule type" value="Genomic_DNA"/>
</dbReference>
<dbReference type="GO" id="GO:0009786">
    <property type="term" value="P:regulation of asymmetric cell division"/>
    <property type="evidence" value="ECO:0007669"/>
    <property type="project" value="TreeGrafter"/>
</dbReference>
<dbReference type="GO" id="GO:0008093">
    <property type="term" value="F:cytoskeletal anchor activity"/>
    <property type="evidence" value="ECO:0007669"/>
    <property type="project" value="TreeGrafter"/>
</dbReference>
<dbReference type="Proteomes" id="UP000270094">
    <property type="component" value="Unassembled WGS sequence"/>
</dbReference>
<gene>
    <name evidence="1" type="ORF">SVUK_LOCUS13744</name>
</gene>
<dbReference type="PANTHER" id="PTHR21386">
    <property type="entry name" value="INSCUTEABLE"/>
    <property type="match status" value="1"/>
</dbReference>